<dbReference type="GO" id="GO:0016616">
    <property type="term" value="F:oxidoreductase activity, acting on the CH-OH group of donors, NAD or NADP as acceptor"/>
    <property type="evidence" value="ECO:0007669"/>
    <property type="project" value="InterPro"/>
</dbReference>
<dbReference type="InterPro" id="IPR001088">
    <property type="entry name" value="Glyco_hydro_4"/>
</dbReference>
<feature type="binding site" evidence="7">
    <location>
        <position position="148"/>
    </location>
    <ligand>
        <name>substrate</name>
    </ligand>
</feature>
<gene>
    <name evidence="12" type="ORF">HNQ60_004332</name>
</gene>
<feature type="binding site" evidence="7">
    <location>
        <position position="94"/>
    </location>
    <ligand>
        <name>substrate</name>
    </ligand>
</feature>
<keyword evidence="4 10" id="KW-0520">NAD</keyword>
<keyword evidence="6 10" id="KW-0326">Glycosidase</keyword>
<evidence type="ECO:0000256" key="7">
    <source>
        <dbReference type="PIRSR" id="PIRSR601088-2"/>
    </source>
</evidence>
<dbReference type="Gene3D" id="3.90.110.10">
    <property type="entry name" value="Lactate dehydrogenase/glycoside hydrolase, family 4, C-terminal"/>
    <property type="match status" value="1"/>
</dbReference>
<dbReference type="SUPFAM" id="SSF51735">
    <property type="entry name" value="NAD(P)-binding Rossmann-fold domains"/>
    <property type="match status" value="1"/>
</dbReference>
<comment type="cofactor">
    <cofactor evidence="10">
        <name>NAD(+)</name>
        <dbReference type="ChEBI" id="CHEBI:57540"/>
    </cofactor>
    <text evidence="10">Binds 1 NAD(+) per subunit.</text>
</comment>
<dbReference type="Pfam" id="PF02056">
    <property type="entry name" value="Glyco_hydro_4"/>
    <property type="match status" value="1"/>
</dbReference>
<dbReference type="InterPro" id="IPR036291">
    <property type="entry name" value="NAD(P)-bd_dom_sf"/>
</dbReference>
<evidence type="ECO:0000313" key="13">
    <source>
        <dbReference type="Proteomes" id="UP000588068"/>
    </source>
</evidence>
<keyword evidence="8" id="KW-0170">Cobalt</keyword>
<feature type="binding site" evidence="8">
    <location>
        <position position="199"/>
    </location>
    <ligand>
        <name>Mn(2+)</name>
        <dbReference type="ChEBI" id="CHEBI:29035"/>
    </ligand>
</feature>
<keyword evidence="8" id="KW-0408">Iron</keyword>
<comment type="similarity">
    <text evidence="1 10">Belongs to the glycosyl hydrolase 4 family.</text>
</comment>
<keyword evidence="3 10" id="KW-0378">Hydrolase</keyword>
<name>A0A841HTY0_9GAMM</name>
<dbReference type="InterPro" id="IPR019802">
    <property type="entry name" value="GlycHydrolase_4_CS"/>
</dbReference>
<evidence type="ECO:0000256" key="2">
    <source>
        <dbReference type="ARBA" id="ARBA00022723"/>
    </source>
</evidence>
<sequence>MRELKVCVVGAGGSYTPEIVEGLITHRSQGLNVRVLGLCDTNRDRLEVMAGLARRMIDSAGADIEVQVSQELGEAARDADFVVTQIRVGGMQARRIDEVIPAKYGIIGQETTGPGGMFKALRTIPVMLDVARVVTEVAPRAFILNYTNPSGVVTEAVLTLTRARLLGLCSSIPLMQVQLRKLLQPRFGDVRIHSVGLNHLGFIFRIVAKEADVTSAAISWARRNHGGEDSLLTSALEVAETIGAIPVPKYGDLYFHRRREVKLAAEASRTRADVVMDIEAAVLKEAADPHTVGKPAALLRRGGDGYSSVTFSTMLSIVSNRGDDIVMSAMNRGAVSDLPDNVVVETNCRVDALGANPIPVGSLPLAIRGLVQAVKTHETLTVQAAVTKRRDLALQALLAHPLVSDIDVAVPLLDEMLQAHGLEYH</sequence>
<dbReference type="PROSITE" id="PS01324">
    <property type="entry name" value="GLYCOSYL_HYDROL_F4"/>
    <property type="match status" value="1"/>
</dbReference>
<evidence type="ECO:0000256" key="9">
    <source>
        <dbReference type="PIRSR" id="PIRSR601088-4"/>
    </source>
</evidence>
<feature type="binding site" evidence="8">
    <location>
        <position position="169"/>
    </location>
    <ligand>
        <name>Mn(2+)</name>
        <dbReference type="ChEBI" id="CHEBI:29035"/>
    </ligand>
</feature>
<protein>
    <submittedName>
        <fullName evidence="12">6-phospho-beta-glucosidase</fullName>
        <ecNumber evidence="12">3.2.1.86</ecNumber>
    </submittedName>
</protein>
<keyword evidence="5 8" id="KW-0464">Manganese</keyword>
<dbReference type="InterPro" id="IPR015955">
    <property type="entry name" value="Lactate_DH/Glyco_Ohase_4_C"/>
</dbReference>
<evidence type="ECO:0000256" key="1">
    <source>
        <dbReference type="ARBA" id="ARBA00010141"/>
    </source>
</evidence>
<evidence type="ECO:0000256" key="8">
    <source>
        <dbReference type="PIRSR" id="PIRSR601088-3"/>
    </source>
</evidence>
<evidence type="ECO:0000256" key="10">
    <source>
        <dbReference type="RuleBase" id="RU361152"/>
    </source>
</evidence>
<dbReference type="InterPro" id="IPR022616">
    <property type="entry name" value="Glyco_hydro_4_C"/>
</dbReference>
<organism evidence="12 13">
    <name type="scientific">Povalibacter uvarum</name>
    <dbReference type="NCBI Taxonomy" id="732238"/>
    <lineage>
        <taxon>Bacteria</taxon>
        <taxon>Pseudomonadati</taxon>
        <taxon>Pseudomonadota</taxon>
        <taxon>Gammaproteobacteria</taxon>
        <taxon>Steroidobacterales</taxon>
        <taxon>Steroidobacteraceae</taxon>
        <taxon>Povalibacter</taxon>
    </lineage>
</organism>
<dbReference type="GO" id="GO:0046872">
    <property type="term" value="F:metal ion binding"/>
    <property type="evidence" value="ECO:0007669"/>
    <property type="project" value="UniProtKB-KW"/>
</dbReference>
<dbReference type="PANTHER" id="PTHR32092:SF5">
    <property type="entry name" value="6-PHOSPHO-BETA-GLUCOSIDASE"/>
    <property type="match status" value="1"/>
</dbReference>
<dbReference type="RefSeq" id="WP_184334812.1">
    <property type="nucleotide sequence ID" value="NZ_JACHHZ010000005.1"/>
</dbReference>
<dbReference type="EMBL" id="JACHHZ010000005">
    <property type="protein sequence ID" value="MBB6095442.1"/>
    <property type="molecule type" value="Genomic_DNA"/>
</dbReference>
<dbReference type="GO" id="GO:0005975">
    <property type="term" value="P:carbohydrate metabolic process"/>
    <property type="evidence" value="ECO:0007669"/>
    <property type="project" value="InterPro"/>
</dbReference>
<evidence type="ECO:0000256" key="5">
    <source>
        <dbReference type="ARBA" id="ARBA00023211"/>
    </source>
</evidence>
<feature type="domain" description="Glycosyl hydrolase family 4 C-terminal" evidence="11">
    <location>
        <begin position="195"/>
        <end position="403"/>
    </location>
</feature>
<keyword evidence="8" id="KW-0533">Nickel</keyword>
<evidence type="ECO:0000313" key="12">
    <source>
        <dbReference type="EMBL" id="MBB6095442.1"/>
    </source>
</evidence>
<reference evidence="12 13" key="1">
    <citation type="submission" date="2020-08" db="EMBL/GenBank/DDBJ databases">
        <title>Genomic Encyclopedia of Type Strains, Phase IV (KMG-IV): sequencing the most valuable type-strain genomes for metagenomic binning, comparative biology and taxonomic classification.</title>
        <authorList>
            <person name="Goeker M."/>
        </authorList>
    </citation>
    <scope>NUCLEOTIDE SEQUENCE [LARGE SCALE GENOMIC DNA]</scope>
    <source>
        <strain evidence="12 13">DSM 26723</strain>
    </source>
</reference>
<evidence type="ECO:0000256" key="4">
    <source>
        <dbReference type="ARBA" id="ARBA00023027"/>
    </source>
</evidence>
<accession>A0A841HTY0</accession>
<comment type="caution">
    <text evidence="12">The sequence shown here is derived from an EMBL/GenBank/DDBJ whole genome shotgun (WGS) entry which is preliminary data.</text>
</comment>
<dbReference type="PRINTS" id="PR00732">
    <property type="entry name" value="GLHYDRLASE4"/>
</dbReference>
<dbReference type="GO" id="GO:0008706">
    <property type="term" value="F:6-phospho-beta-glucosidase activity"/>
    <property type="evidence" value="ECO:0007669"/>
    <property type="project" value="UniProtKB-EC"/>
</dbReference>
<keyword evidence="13" id="KW-1185">Reference proteome</keyword>
<dbReference type="PANTHER" id="PTHR32092">
    <property type="entry name" value="6-PHOSPHO-BETA-GLUCOSIDASE-RELATED"/>
    <property type="match status" value="1"/>
</dbReference>
<proteinExistence type="inferred from homology"/>
<evidence type="ECO:0000256" key="3">
    <source>
        <dbReference type="ARBA" id="ARBA00022801"/>
    </source>
</evidence>
<dbReference type="Pfam" id="PF11975">
    <property type="entry name" value="Glyco_hydro_4C"/>
    <property type="match status" value="1"/>
</dbReference>
<dbReference type="Gene3D" id="3.40.50.720">
    <property type="entry name" value="NAD(P)-binding Rossmann-like Domain"/>
    <property type="match status" value="1"/>
</dbReference>
<dbReference type="Proteomes" id="UP000588068">
    <property type="component" value="Unassembled WGS sequence"/>
</dbReference>
<dbReference type="EC" id="3.2.1.86" evidence="12"/>
<dbReference type="AlphaFoldDB" id="A0A841HTY0"/>
<evidence type="ECO:0000256" key="6">
    <source>
        <dbReference type="ARBA" id="ARBA00023295"/>
    </source>
</evidence>
<keyword evidence="2 8" id="KW-0479">Metal-binding</keyword>
<dbReference type="SUPFAM" id="SSF56327">
    <property type="entry name" value="LDH C-terminal domain-like"/>
    <property type="match status" value="1"/>
</dbReference>
<feature type="site" description="Increases basicity of active site Tyr" evidence="9">
    <location>
        <position position="110"/>
    </location>
</feature>
<evidence type="ECO:0000259" key="11">
    <source>
        <dbReference type="Pfam" id="PF11975"/>
    </source>
</evidence>